<dbReference type="InterPro" id="IPR017850">
    <property type="entry name" value="Alkaline_phosphatase_core_sf"/>
</dbReference>
<dbReference type="SUPFAM" id="SSF53649">
    <property type="entry name" value="Alkaline phosphatase-like"/>
    <property type="match status" value="1"/>
</dbReference>
<accession>A0A5C5Z2J6</accession>
<name>A0A5C5Z2J6_9BACT</name>
<dbReference type="EC" id="3.1.6.1" evidence="6"/>
<keyword evidence="7" id="KW-1185">Reference proteome</keyword>
<gene>
    <name evidence="6" type="primary">atsA_55</name>
    <name evidence="6" type="ORF">CA13_26970</name>
</gene>
<dbReference type="AlphaFoldDB" id="A0A5C5Z2J6"/>
<evidence type="ECO:0000256" key="3">
    <source>
        <dbReference type="ARBA" id="ARBA00022801"/>
    </source>
</evidence>
<dbReference type="Pfam" id="PF00884">
    <property type="entry name" value="Sulfatase"/>
    <property type="match status" value="1"/>
</dbReference>
<dbReference type="InterPro" id="IPR050738">
    <property type="entry name" value="Sulfatase"/>
</dbReference>
<dbReference type="PROSITE" id="PS00149">
    <property type="entry name" value="SULFATASE_2"/>
    <property type="match status" value="1"/>
</dbReference>
<dbReference type="InterPro" id="IPR000917">
    <property type="entry name" value="Sulfatase_N"/>
</dbReference>
<organism evidence="6 7">
    <name type="scientific">Novipirellula herctigrandis</name>
    <dbReference type="NCBI Taxonomy" id="2527986"/>
    <lineage>
        <taxon>Bacteria</taxon>
        <taxon>Pseudomonadati</taxon>
        <taxon>Planctomycetota</taxon>
        <taxon>Planctomycetia</taxon>
        <taxon>Pirellulales</taxon>
        <taxon>Pirellulaceae</taxon>
        <taxon>Novipirellula</taxon>
    </lineage>
</organism>
<dbReference type="Gene3D" id="3.30.1120.10">
    <property type="match status" value="1"/>
</dbReference>
<dbReference type="Gene3D" id="3.40.720.10">
    <property type="entry name" value="Alkaline Phosphatase, subunit A"/>
    <property type="match status" value="1"/>
</dbReference>
<dbReference type="OrthoDB" id="1390125at2"/>
<sequence>MKPFVHSSRRSASVFWLLTIALLPLSSRSIADERPNIVLIVLDDAGYSDLGVFGSEISTPNIDSLSNDGVQFTQFHVTPNCSSTRASLLTGMDHHRTGLGTHAVTAKNQRGKPGYEGYLNDRVKTLPEVMQSAGYRTMMAGKWHLGSKDPATWPSARGFDDSFVLLNGGASHWEDNTPLFPSKPSQYVDNGKPIEKLPPGFYSSDYYTDKIIQSIDDSEQPCFAYLSFTAPHNPLHAPAESIEKYKSTFRDGWDVLQLRRLESLKACGLVPKSVGPQPRPEWIPAWDNLSEAEQRSAVRDIAVYAGMIDRIDENVGRLIDHLKTRQKYENTLILVMSDNGPSKTTIADYLELDGAGADFLKQFNNRIDNRGLPGSNVDLGPGWAYGLAAPLRLMKGYQSQGGVLSPLVIKAPASWQIRNKIVTAPVHVMDIMPTLLETAGVKPDTSAPKSRTLSTQGWSLQGLMQGEEPVAFEKRGFGSELFGIRAYRLGKWKILMLPVPYGTGKWQLYDLTSDPGETTDLSLRFPDRVKQLSDRWNLYASENGVVEPDEPVAYAKPPG</sequence>
<feature type="domain" description="Sulfatase N-terminal" evidence="5">
    <location>
        <begin position="35"/>
        <end position="441"/>
    </location>
</feature>
<evidence type="ECO:0000313" key="7">
    <source>
        <dbReference type="Proteomes" id="UP000315010"/>
    </source>
</evidence>
<evidence type="ECO:0000256" key="1">
    <source>
        <dbReference type="ARBA" id="ARBA00008779"/>
    </source>
</evidence>
<dbReference type="CDD" id="cd16025">
    <property type="entry name" value="PAS_like"/>
    <property type="match status" value="1"/>
</dbReference>
<dbReference type="GO" id="GO:0004065">
    <property type="term" value="F:arylsulfatase activity"/>
    <property type="evidence" value="ECO:0007669"/>
    <property type="project" value="UniProtKB-EC"/>
</dbReference>
<dbReference type="Proteomes" id="UP000315010">
    <property type="component" value="Unassembled WGS sequence"/>
</dbReference>
<keyword evidence="2" id="KW-0479">Metal-binding</keyword>
<dbReference type="RefSeq" id="WP_146397070.1">
    <property type="nucleotide sequence ID" value="NZ_SJPJ01000001.1"/>
</dbReference>
<evidence type="ECO:0000256" key="2">
    <source>
        <dbReference type="ARBA" id="ARBA00022723"/>
    </source>
</evidence>
<comment type="similarity">
    <text evidence="1">Belongs to the sulfatase family.</text>
</comment>
<proteinExistence type="inferred from homology"/>
<protein>
    <submittedName>
        <fullName evidence="6">Arylsulfatase</fullName>
        <ecNumber evidence="6">3.1.6.1</ecNumber>
    </submittedName>
</protein>
<reference evidence="6 7" key="1">
    <citation type="submission" date="2019-02" db="EMBL/GenBank/DDBJ databases">
        <title>Deep-cultivation of Planctomycetes and their phenomic and genomic characterization uncovers novel biology.</title>
        <authorList>
            <person name="Wiegand S."/>
            <person name="Jogler M."/>
            <person name="Boedeker C."/>
            <person name="Pinto D."/>
            <person name="Vollmers J."/>
            <person name="Rivas-Marin E."/>
            <person name="Kohn T."/>
            <person name="Peeters S.H."/>
            <person name="Heuer A."/>
            <person name="Rast P."/>
            <person name="Oberbeckmann S."/>
            <person name="Bunk B."/>
            <person name="Jeske O."/>
            <person name="Meyerdierks A."/>
            <person name="Storesund J.E."/>
            <person name="Kallscheuer N."/>
            <person name="Luecker S."/>
            <person name="Lage O.M."/>
            <person name="Pohl T."/>
            <person name="Merkel B.J."/>
            <person name="Hornburger P."/>
            <person name="Mueller R.-W."/>
            <person name="Bruemmer F."/>
            <person name="Labrenz M."/>
            <person name="Spormann A.M."/>
            <person name="Op Den Camp H."/>
            <person name="Overmann J."/>
            <person name="Amann R."/>
            <person name="Jetten M.S.M."/>
            <person name="Mascher T."/>
            <person name="Medema M.H."/>
            <person name="Devos D.P."/>
            <person name="Kaster A.-K."/>
            <person name="Ovreas L."/>
            <person name="Rohde M."/>
            <person name="Galperin M.Y."/>
            <person name="Jogler C."/>
        </authorList>
    </citation>
    <scope>NUCLEOTIDE SEQUENCE [LARGE SCALE GENOMIC DNA]</scope>
    <source>
        <strain evidence="6 7">CA13</strain>
    </source>
</reference>
<keyword evidence="3 6" id="KW-0378">Hydrolase</keyword>
<dbReference type="PANTHER" id="PTHR42693">
    <property type="entry name" value="ARYLSULFATASE FAMILY MEMBER"/>
    <property type="match status" value="1"/>
</dbReference>
<dbReference type="PANTHER" id="PTHR42693:SF33">
    <property type="entry name" value="ARYLSULFATASE"/>
    <property type="match status" value="1"/>
</dbReference>
<dbReference type="GO" id="GO:0046872">
    <property type="term" value="F:metal ion binding"/>
    <property type="evidence" value="ECO:0007669"/>
    <property type="project" value="UniProtKB-KW"/>
</dbReference>
<evidence type="ECO:0000259" key="5">
    <source>
        <dbReference type="Pfam" id="PF00884"/>
    </source>
</evidence>
<evidence type="ECO:0000256" key="4">
    <source>
        <dbReference type="ARBA" id="ARBA00022837"/>
    </source>
</evidence>
<evidence type="ECO:0000313" key="6">
    <source>
        <dbReference type="EMBL" id="TWT81246.1"/>
    </source>
</evidence>
<keyword evidence="4" id="KW-0106">Calcium</keyword>
<dbReference type="InterPro" id="IPR024607">
    <property type="entry name" value="Sulfatase_CS"/>
</dbReference>
<comment type="caution">
    <text evidence="6">The sequence shown here is derived from an EMBL/GenBank/DDBJ whole genome shotgun (WGS) entry which is preliminary data.</text>
</comment>
<dbReference type="EMBL" id="SJPJ01000001">
    <property type="protein sequence ID" value="TWT81246.1"/>
    <property type="molecule type" value="Genomic_DNA"/>
</dbReference>